<feature type="compositionally biased region" description="Basic and acidic residues" evidence="1">
    <location>
        <begin position="58"/>
        <end position="69"/>
    </location>
</feature>
<organism evidence="2 3">
    <name type="scientific">Anopheles dirus</name>
    <dbReference type="NCBI Taxonomy" id="7168"/>
    <lineage>
        <taxon>Eukaryota</taxon>
        <taxon>Metazoa</taxon>
        <taxon>Ecdysozoa</taxon>
        <taxon>Arthropoda</taxon>
        <taxon>Hexapoda</taxon>
        <taxon>Insecta</taxon>
        <taxon>Pterygota</taxon>
        <taxon>Neoptera</taxon>
        <taxon>Endopterygota</taxon>
        <taxon>Diptera</taxon>
        <taxon>Nematocera</taxon>
        <taxon>Culicoidea</taxon>
        <taxon>Culicidae</taxon>
        <taxon>Anophelinae</taxon>
        <taxon>Anopheles</taxon>
    </lineage>
</organism>
<dbReference type="VEuPathDB" id="VectorBase:ADIR014933"/>
<accession>A0A182NYN9</accession>
<dbReference type="AlphaFoldDB" id="A0A182NYN9"/>
<dbReference type="EnsemblMetazoa" id="ADIR014933-RA">
    <property type="protein sequence ID" value="ADIR014933-PA"/>
    <property type="gene ID" value="ADIR014933"/>
</dbReference>
<keyword evidence="3" id="KW-1185">Reference proteome</keyword>
<evidence type="ECO:0000313" key="3">
    <source>
        <dbReference type="Proteomes" id="UP000075884"/>
    </source>
</evidence>
<evidence type="ECO:0000256" key="1">
    <source>
        <dbReference type="SAM" id="MobiDB-lite"/>
    </source>
</evidence>
<dbReference type="Proteomes" id="UP000075884">
    <property type="component" value="Unassembled WGS sequence"/>
</dbReference>
<feature type="compositionally biased region" description="Low complexity" evidence="1">
    <location>
        <begin position="47"/>
        <end position="57"/>
    </location>
</feature>
<protein>
    <submittedName>
        <fullName evidence="2">Uncharacterized protein</fullName>
    </submittedName>
</protein>
<reference evidence="2" key="2">
    <citation type="submission" date="2020-05" db="UniProtKB">
        <authorList>
            <consortium name="EnsemblMetazoa"/>
        </authorList>
    </citation>
    <scope>IDENTIFICATION</scope>
    <source>
        <strain evidence="2">WRAIR2</strain>
    </source>
</reference>
<reference evidence="3" key="1">
    <citation type="submission" date="2013-03" db="EMBL/GenBank/DDBJ databases">
        <title>The Genome Sequence of Anopheles dirus WRAIR2.</title>
        <authorList>
            <consortium name="The Broad Institute Genomics Platform"/>
            <person name="Neafsey D.E."/>
            <person name="Walton C."/>
            <person name="Walker B."/>
            <person name="Young S.K."/>
            <person name="Zeng Q."/>
            <person name="Gargeya S."/>
            <person name="Fitzgerald M."/>
            <person name="Haas B."/>
            <person name="Abouelleil A."/>
            <person name="Allen A.W."/>
            <person name="Alvarado L."/>
            <person name="Arachchi H.M."/>
            <person name="Berlin A.M."/>
            <person name="Chapman S.B."/>
            <person name="Gainer-Dewar J."/>
            <person name="Goldberg J."/>
            <person name="Griggs A."/>
            <person name="Gujja S."/>
            <person name="Hansen M."/>
            <person name="Howarth C."/>
            <person name="Imamovic A."/>
            <person name="Ireland A."/>
            <person name="Larimer J."/>
            <person name="McCowan C."/>
            <person name="Murphy C."/>
            <person name="Pearson M."/>
            <person name="Poon T.W."/>
            <person name="Priest M."/>
            <person name="Roberts A."/>
            <person name="Saif S."/>
            <person name="Shea T."/>
            <person name="Sisk P."/>
            <person name="Sykes S."/>
            <person name="Wortman J."/>
            <person name="Nusbaum C."/>
            <person name="Birren B."/>
        </authorList>
    </citation>
    <scope>NUCLEOTIDE SEQUENCE [LARGE SCALE GENOMIC DNA]</scope>
    <source>
        <strain evidence="3">WRAIR2</strain>
    </source>
</reference>
<sequence>MLGNSASCAILQRPDATALVPHTPSGTMLPAKTKPPREGERETDHFLSNSSSIILSSHADDDGSSRKEK</sequence>
<evidence type="ECO:0000313" key="2">
    <source>
        <dbReference type="EnsemblMetazoa" id="ADIR014933-PA"/>
    </source>
</evidence>
<feature type="compositionally biased region" description="Basic and acidic residues" evidence="1">
    <location>
        <begin position="35"/>
        <end position="45"/>
    </location>
</feature>
<feature type="region of interest" description="Disordered" evidence="1">
    <location>
        <begin position="15"/>
        <end position="69"/>
    </location>
</feature>
<proteinExistence type="predicted"/>
<name>A0A182NYN9_9DIPT</name>